<dbReference type="GO" id="GO:0006730">
    <property type="term" value="P:one-carbon metabolic process"/>
    <property type="evidence" value="ECO:0007669"/>
    <property type="project" value="UniProtKB-KW"/>
</dbReference>
<evidence type="ECO:0000256" key="10">
    <source>
        <dbReference type="ARBA" id="ARBA00030592"/>
    </source>
</evidence>
<dbReference type="NCBIfam" id="TIGR01499">
    <property type="entry name" value="folC"/>
    <property type="match status" value="1"/>
</dbReference>
<dbReference type="Gene3D" id="3.40.1190.10">
    <property type="entry name" value="Mur-like, catalytic domain"/>
    <property type="match status" value="1"/>
</dbReference>
<evidence type="ECO:0000256" key="7">
    <source>
        <dbReference type="ARBA" id="ARBA00022741"/>
    </source>
</evidence>
<keyword evidence="6" id="KW-0479">Metal-binding</keyword>
<evidence type="ECO:0000256" key="11">
    <source>
        <dbReference type="ARBA" id="ARBA00030876"/>
    </source>
</evidence>
<dbReference type="PANTHER" id="PTHR11136">
    <property type="entry name" value="FOLYLPOLYGLUTAMATE SYNTHASE-RELATED"/>
    <property type="match status" value="1"/>
</dbReference>
<evidence type="ECO:0000313" key="14">
    <source>
        <dbReference type="Proteomes" id="UP000813444"/>
    </source>
</evidence>
<dbReference type="SUPFAM" id="SSF53244">
    <property type="entry name" value="MurD-like peptide ligases, peptide-binding domain"/>
    <property type="match status" value="1"/>
</dbReference>
<keyword evidence="7" id="KW-0547">Nucleotide-binding</keyword>
<evidence type="ECO:0000256" key="1">
    <source>
        <dbReference type="ARBA" id="ARBA00005150"/>
    </source>
</evidence>
<evidence type="ECO:0000256" key="9">
    <source>
        <dbReference type="ARBA" id="ARBA00022842"/>
    </source>
</evidence>
<dbReference type="PROSITE" id="PS01012">
    <property type="entry name" value="FOLYLPOLYGLU_SYNT_2"/>
    <property type="match status" value="1"/>
</dbReference>
<reference evidence="13" key="1">
    <citation type="journal article" date="2021" name="Nat. Commun.">
        <title>Genetic determinants of endophytism in the Arabidopsis root mycobiome.</title>
        <authorList>
            <person name="Mesny F."/>
            <person name="Miyauchi S."/>
            <person name="Thiergart T."/>
            <person name="Pickel B."/>
            <person name="Atanasova L."/>
            <person name="Karlsson M."/>
            <person name="Huettel B."/>
            <person name="Barry K.W."/>
            <person name="Haridas S."/>
            <person name="Chen C."/>
            <person name="Bauer D."/>
            <person name="Andreopoulos W."/>
            <person name="Pangilinan J."/>
            <person name="LaButti K."/>
            <person name="Riley R."/>
            <person name="Lipzen A."/>
            <person name="Clum A."/>
            <person name="Drula E."/>
            <person name="Henrissat B."/>
            <person name="Kohler A."/>
            <person name="Grigoriev I.V."/>
            <person name="Martin F.M."/>
            <person name="Hacquard S."/>
        </authorList>
    </citation>
    <scope>NUCLEOTIDE SEQUENCE</scope>
    <source>
        <strain evidence="13">MPI-CAGE-CH-0235</strain>
    </source>
</reference>
<evidence type="ECO:0000256" key="3">
    <source>
        <dbReference type="ARBA" id="ARBA00013025"/>
    </source>
</evidence>
<evidence type="ECO:0000256" key="12">
    <source>
        <dbReference type="ARBA" id="ARBA00047493"/>
    </source>
</evidence>
<dbReference type="InterPro" id="IPR018109">
    <property type="entry name" value="Folylpolyglutamate_synth_CS"/>
</dbReference>
<proteinExistence type="inferred from homology"/>
<comment type="similarity">
    <text evidence="2">Belongs to the folylpolyglutamate synthase family.</text>
</comment>
<comment type="caution">
    <text evidence="13">The sequence shown here is derived from an EMBL/GenBank/DDBJ whole genome shotgun (WGS) entry which is preliminary data.</text>
</comment>
<evidence type="ECO:0000313" key="13">
    <source>
        <dbReference type="EMBL" id="KAH7320028.1"/>
    </source>
</evidence>
<dbReference type="GO" id="GO:0046872">
    <property type="term" value="F:metal ion binding"/>
    <property type="evidence" value="ECO:0007669"/>
    <property type="project" value="UniProtKB-KW"/>
</dbReference>
<gene>
    <name evidence="13" type="ORF">B0I35DRAFT_408752</name>
</gene>
<dbReference type="GO" id="GO:0005524">
    <property type="term" value="F:ATP binding"/>
    <property type="evidence" value="ECO:0007669"/>
    <property type="project" value="UniProtKB-KW"/>
</dbReference>
<dbReference type="GO" id="GO:0005829">
    <property type="term" value="C:cytosol"/>
    <property type="evidence" value="ECO:0007669"/>
    <property type="project" value="TreeGrafter"/>
</dbReference>
<dbReference type="GO" id="GO:0005739">
    <property type="term" value="C:mitochondrion"/>
    <property type="evidence" value="ECO:0007669"/>
    <property type="project" value="TreeGrafter"/>
</dbReference>
<dbReference type="UniPathway" id="UPA00850"/>
<evidence type="ECO:0000256" key="8">
    <source>
        <dbReference type="ARBA" id="ARBA00022840"/>
    </source>
</evidence>
<dbReference type="EMBL" id="JAGPNK010000006">
    <property type="protein sequence ID" value="KAH7320028.1"/>
    <property type="molecule type" value="Genomic_DNA"/>
</dbReference>
<keyword evidence="4" id="KW-0554">One-carbon metabolism</keyword>
<dbReference type="Gene3D" id="3.90.190.20">
    <property type="entry name" value="Mur ligase, C-terminal domain"/>
    <property type="match status" value="1"/>
</dbReference>
<comment type="pathway">
    <text evidence="1">Cofactor biosynthesis; tetrahydrofolylpolyglutamate biosynthesis.</text>
</comment>
<dbReference type="GO" id="GO:0004326">
    <property type="term" value="F:tetrahydrofolylpolyglutamate synthase activity"/>
    <property type="evidence" value="ECO:0007669"/>
    <property type="project" value="UniProtKB-EC"/>
</dbReference>
<dbReference type="InterPro" id="IPR036565">
    <property type="entry name" value="Mur-like_cat_sf"/>
</dbReference>
<comment type="catalytic activity">
    <reaction evidence="12">
        <text>(6S)-5,6,7,8-tetrahydrofolyl-(gamma-L-Glu)(n) + L-glutamate + ATP = (6S)-5,6,7,8-tetrahydrofolyl-(gamma-L-Glu)(n+1) + ADP + phosphate + H(+)</text>
        <dbReference type="Rhea" id="RHEA:10580"/>
        <dbReference type="Rhea" id="RHEA-COMP:14738"/>
        <dbReference type="Rhea" id="RHEA-COMP:14740"/>
        <dbReference type="ChEBI" id="CHEBI:15378"/>
        <dbReference type="ChEBI" id="CHEBI:29985"/>
        <dbReference type="ChEBI" id="CHEBI:30616"/>
        <dbReference type="ChEBI" id="CHEBI:43474"/>
        <dbReference type="ChEBI" id="CHEBI:141005"/>
        <dbReference type="ChEBI" id="CHEBI:456216"/>
        <dbReference type="EC" id="6.3.2.17"/>
    </reaction>
</comment>
<keyword evidence="5 13" id="KW-0436">Ligase</keyword>
<evidence type="ECO:0000256" key="6">
    <source>
        <dbReference type="ARBA" id="ARBA00022723"/>
    </source>
</evidence>
<dbReference type="EC" id="6.3.2.17" evidence="3"/>
<dbReference type="SUPFAM" id="SSF53623">
    <property type="entry name" value="MurD-like peptide ligases, catalytic domain"/>
    <property type="match status" value="1"/>
</dbReference>
<sequence>MRPAEARLVNTAARSYGEALQRLSELGSNRRTTHLFDVSPKADLNALAIPEMRGWLLRAGYSPEDLSRMRHIHVAGTKGKGSVCAHATAMLREYAPVGTFTSPHLVSPRERIAINGKPVSQDLFAKAFFEVWDRFTEAARNEGKPEAEAAGPDTKPFYFRFLTILAWHIYLSQGITDVVMECGIGGEYDATNVLPAEAVSAAVITQLGIDHVAMLGDTTEKIAWHKAGVIKPGVRAFTRKLDGQPAVMEVLRARAREKGGELVEVPDALVDAWGVLMALALMAVKHHLRMDSDPLTALDGIPHPLIVGLQQASLRGRCEKLQMSDVTWYLDGAHTKDSLEQVAGWFIPELDADESAVLVFNQQDRNATELLSGFLDATSQVTSRLDVFQHAIFTRNEHDKPAEEQRDVQVQRKAAALMNSRIPACHVSVCDNLPDALAEVKQTAANGAKPLKILVTGSLHLVGGVMRLLEPDSQL</sequence>
<dbReference type="AlphaFoldDB" id="A0A8K0WRD5"/>
<keyword evidence="14" id="KW-1185">Reference proteome</keyword>
<keyword evidence="8" id="KW-0067">ATP-binding</keyword>
<keyword evidence="9" id="KW-0460">Magnesium</keyword>
<dbReference type="Proteomes" id="UP000813444">
    <property type="component" value="Unassembled WGS sequence"/>
</dbReference>
<dbReference type="InterPro" id="IPR001645">
    <property type="entry name" value="Folylpolyglutamate_synth"/>
</dbReference>
<dbReference type="InterPro" id="IPR036615">
    <property type="entry name" value="Mur_ligase_C_dom_sf"/>
</dbReference>
<organism evidence="13 14">
    <name type="scientific">Stachybotrys elegans</name>
    <dbReference type="NCBI Taxonomy" id="80388"/>
    <lineage>
        <taxon>Eukaryota</taxon>
        <taxon>Fungi</taxon>
        <taxon>Dikarya</taxon>
        <taxon>Ascomycota</taxon>
        <taxon>Pezizomycotina</taxon>
        <taxon>Sordariomycetes</taxon>
        <taxon>Hypocreomycetidae</taxon>
        <taxon>Hypocreales</taxon>
        <taxon>Stachybotryaceae</taxon>
        <taxon>Stachybotrys</taxon>
    </lineage>
</organism>
<evidence type="ECO:0000256" key="5">
    <source>
        <dbReference type="ARBA" id="ARBA00022598"/>
    </source>
</evidence>
<dbReference type="PANTHER" id="PTHR11136:SF5">
    <property type="entry name" value="FOLYLPOLYGLUTAMATE SYNTHASE, MITOCHONDRIAL"/>
    <property type="match status" value="1"/>
</dbReference>
<accession>A0A8K0WRD5</accession>
<dbReference type="OrthoDB" id="10261039at2759"/>
<protein>
    <recommendedName>
        <fullName evidence="3">tetrahydrofolate synthase</fullName>
        <ecNumber evidence="3">6.3.2.17</ecNumber>
    </recommendedName>
    <alternativeName>
        <fullName evidence="11">Folylpoly-gamma-glutamate synthetase</fullName>
    </alternativeName>
    <alternativeName>
        <fullName evidence="10">Tetrahydrofolylpolyglutamate synthase</fullName>
    </alternativeName>
</protein>
<name>A0A8K0WRD5_9HYPO</name>
<evidence type="ECO:0000256" key="4">
    <source>
        <dbReference type="ARBA" id="ARBA00022563"/>
    </source>
</evidence>
<evidence type="ECO:0000256" key="2">
    <source>
        <dbReference type="ARBA" id="ARBA00008276"/>
    </source>
</evidence>